<evidence type="ECO:0000313" key="2">
    <source>
        <dbReference type="EMBL" id="PSK93086.1"/>
    </source>
</evidence>
<name>A0A2P8D781_9BACT</name>
<keyword evidence="1" id="KW-0472">Membrane</keyword>
<dbReference type="AlphaFoldDB" id="A0A2P8D781"/>
<keyword evidence="1" id="KW-0812">Transmembrane</keyword>
<sequence>MARTTNILPERGNILQRISTMLKVFWLYTSNLLLLTAFGLAFLNLSQGGDVLVKTSENTHWYPGILVMLALFFWVYITWYSSRIISYLESDLMQLSPGLLYHMPRLMGFYIYALFVMALLNKPGLLSVPLNGLMIFLLLVGYGVLYWQLNLWTRIGSVTFRKKYGSRRFSRVCSVVFWLNLFVIAGFGMVRESSLSMIIGATLLQFMFIFLVINRRHIGNIWGAGQLLGLLEDLLSRIFSRALGKIPGFEDFTFAIFNLVSFIALVIYLLAVFWLPFSIGFGTLGVVLLALGFYAGLFNLIKMFSVMYRVKIAFFLLIPMLVGGLLFEPHKITTFPVQHVPYDQRQDLKTFFYNWLAQHESELRNDSLDLLPLVFAHADGGASRSGYWTASVLGALDSATDQRFSRHLFALSGASGGSVGNATFFSLLYLRQLNAGYAGSLNRSGLVQPAQDFLKTDFLTYTLARMLGPDIFNSIYPAVADRARALEYAMEAGASRNTLLDGFFATSFSQLATNRQASYTLPALCINTTRMQDGMPGVISNIRIDTAVFGRRLDVLSLLEPGEDLRLSTAVVMGARFPYISPAGCMTRMEEDADGKRYKARHYFVDGGYFDNSGAGVVHEMIMHLDYLVKNDTVLQNRYGVALNKLRFLVVHISNTPYSVTRFNKAFPFSNDLAAPLLTLAGSYSSQTSVNNSRLEKYIQTLYYKDPVSLRYGLPQLYFEMNLYSNDSEETYAMNWSISDATLRRMQSRLHHNYKLDSLVSQLNRITPLP</sequence>
<reference evidence="2 3" key="1">
    <citation type="submission" date="2018-03" db="EMBL/GenBank/DDBJ databases">
        <title>Genomic Encyclopedia of Type Strains, Phase III (KMG-III): the genomes of soil and plant-associated and newly described type strains.</title>
        <authorList>
            <person name="Whitman W."/>
        </authorList>
    </citation>
    <scope>NUCLEOTIDE SEQUENCE [LARGE SCALE GENOMIC DNA]</scope>
    <source>
        <strain evidence="2 3">CGMCC 1.12700</strain>
    </source>
</reference>
<feature type="transmembrane region" description="Helical" evidence="1">
    <location>
        <begin position="281"/>
        <end position="301"/>
    </location>
</feature>
<dbReference type="RefSeq" id="WP_146146686.1">
    <property type="nucleotide sequence ID" value="NZ_PYGD01000002.1"/>
</dbReference>
<feature type="transmembrane region" description="Helical" evidence="1">
    <location>
        <begin position="61"/>
        <end position="79"/>
    </location>
</feature>
<feature type="transmembrane region" description="Helical" evidence="1">
    <location>
        <begin position="169"/>
        <end position="189"/>
    </location>
</feature>
<keyword evidence="3" id="KW-1185">Reference proteome</keyword>
<proteinExistence type="predicted"/>
<evidence type="ECO:0000256" key="1">
    <source>
        <dbReference type="SAM" id="Phobius"/>
    </source>
</evidence>
<feature type="transmembrane region" description="Helical" evidence="1">
    <location>
        <begin position="126"/>
        <end position="149"/>
    </location>
</feature>
<protein>
    <recommendedName>
        <fullName evidence="4">Patatin-like phospholipase</fullName>
    </recommendedName>
</protein>
<feature type="transmembrane region" description="Helical" evidence="1">
    <location>
        <begin position="195"/>
        <end position="213"/>
    </location>
</feature>
<feature type="transmembrane region" description="Helical" evidence="1">
    <location>
        <begin position="99"/>
        <end position="120"/>
    </location>
</feature>
<dbReference type="EMBL" id="PYGD01000002">
    <property type="protein sequence ID" value="PSK93086.1"/>
    <property type="molecule type" value="Genomic_DNA"/>
</dbReference>
<dbReference type="Proteomes" id="UP000240572">
    <property type="component" value="Unassembled WGS sequence"/>
</dbReference>
<keyword evidence="1" id="KW-1133">Transmembrane helix</keyword>
<evidence type="ECO:0008006" key="4">
    <source>
        <dbReference type="Google" id="ProtNLM"/>
    </source>
</evidence>
<accession>A0A2P8D781</accession>
<dbReference type="OrthoDB" id="1488930at2"/>
<gene>
    <name evidence="2" type="ORF">B0I18_10255</name>
</gene>
<comment type="caution">
    <text evidence="2">The sequence shown here is derived from an EMBL/GenBank/DDBJ whole genome shotgun (WGS) entry which is preliminary data.</text>
</comment>
<evidence type="ECO:0000313" key="3">
    <source>
        <dbReference type="Proteomes" id="UP000240572"/>
    </source>
</evidence>
<organism evidence="2 3">
    <name type="scientific">Taibaiella chishuiensis</name>
    <dbReference type="NCBI Taxonomy" id="1434707"/>
    <lineage>
        <taxon>Bacteria</taxon>
        <taxon>Pseudomonadati</taxon>
        <taxon>Bacteroidota</taxon>
        <taxon>Chitinophagia</taxon>
        <taxon>Chitinophagales</taxon>
        <taxon>Chitinophagaceae</taxon>
        <taxon>Taibaiella</taxon>
    </lineage>
</organism>
<feature type="transmembrane region" description="Helical" evidence="1">
    <location>
        <begin position="21"/>
        <end position="41"/>
    </location>
</feature>
<feature type="transmembrane region" description="Helical" evidence="1">
    <location>
        <begin position="252"/>
        <end position="275"/>
    </location>
</feature>
<feature type="transmembrane region" description="Helical" evidence="1">
    <location>
        <begin position="308"/>
        <end position="327"/>
    </location>
</feature>